<reference evidence="2 3" key="1">
    <citation type="submission" date="2024-10" db="EMBL/GenBank/DDBJ databases">
        <title>The Natural Products Discovery Center: Release of the First 8490 Sequenced Strains for Exploring Actinobacteria Biosynthetic Diversity.</title>
        <authorList>
            <person name="Kalkreuter E."/>
            <person name="Kautsar S.A."/>
            <person name="Yang D."/>
            <person name="Bader C.D."/>
            <person name="Teijaro C.N."/>
            <person name="Fluegel L."/>
            <person name="Davis C.M."/>
            <person name="Simpson J.R."/>
            <person name="Lauterbach L."/>
            <person name="Steele A.D."/>
            <person name="Gui C."/>
            <person name="Meng S."/>
            <person name="Li G."/>
            <person name="Viehrig K."/>
            <person name="Ye F."/>
            <person name="Su P."/>
            <person name="Kiefer A.F."/>
            <person name="Nichols A."/>
            <person name="Cepeda A.J."/>
            <person name="Yan W."/>
            <person name="Fan B."/>
            <person name="Jiang Y."/>
            <person name="Adhikari A."/>
            <person name="Zheng C.-J."/>
            <person name="Schuster L."/>
            <person name="Cowan T.M."/>
            <person name="Smanski M.J."/>
            <person name="Chevrette M.G."/>
            <person name="De Carvalho L.P.S."/>
            <person name="Shen B."/>
        </authorList>
    </citation>
    <scope>NUCLEOTIDE SEQUENCE [LARGE SCALE GENOMIC DNA]</scope>
    <source>
        <strain evidence="2 3">NPDC000087</strain>
    </source>
</reference>
<gene>
    <name evidence="2" type="ORF">ACFY35_06670</name>
</gene>
<dbReference type="RefSeq" id="WP_020509445.1">
    <property type="nucleotide sequence ID" value="NZ_JBIAZU010000001.1"/>
</dbReference>
<dbReference type="Proteomes" id="UP001602245">
    <property type="component" value="Unassembled WGS sequence"/>
</dbReference>
<evidence type="ECO:0000256" key="1">
    <source>
        <dbReference type="SAM" id="MobiDB-lite"/>
    </source>
</evidence>
<keyword evidence="3" id="KW-1185">Reference proteome</keyword>
<evidence type="ECO:0000313" key="2">
    <source>
        <dbReference type="EMBL" id="MFF5289100.1"/>
    </source>
</evidence>
<organism evidence="2 3">
    <name type="scientific">Paractinoplanes globisporus</name>
    <dbReference type="NCBI Taxonomy" id="113565"/>
    <lineage>
        <taxon>Bacteria</taxon>
        <taxon>Bacillati</taxon>
        <taxon>Actinomycetota</taxon>
        <taxon>Actinomycetes</taxon>
        <taxon>Micromonosporales</taxon>
        <taxon>Micromonosporaceae</taxon>
        <taxon>Paractinoplanes</taxon>
    </lineage>
</organism>
<sequence>MLMHADLMLTLANDRNRELIAEAEKRQVLNNAREARRSRKAAEVRGRPTGRVASCEPSAVVPAR</sequence>
<comment type="caution">
    <text evidence="2">The sequence shown here is derived from an EMBL/GenBank/DDBJ whole genome shotgun (WGS) entry which is preliminary data.</text>
</comment>
<dbReference type="EMBL" id="JBIAZU010000001">
    <property type="protein sequence ID" value="MFF5289100.1"/>
    <property type="molecule type" value="Genomic_DNA"/>
</dbReference>
<proteinExistence type="predicted"/>
<name>A0ABW6W711_9ACTN</name>
<protein>
    <submittedName>
        <fullName evidence="2">Uncharacterized protein</fullName>
    </submittedName>
</protein>
<feature type="region of interest" description="Disordered" evidence="1">
    <location>
        <begin position="33"/>
        <end position="64"/>
    </location>
</feature>
<accession>A0ABW6W711</accession>
<evidence type="ECO:0000313" key="3">
    <source>
        <dbReference type="Proteomes" id="UP001602245"/>
    </source>
</evidence>